<dbReference type="Pfam" id="PF07997">
    <property type="entry name" value="DUF1694"/>
    <property type="match status" value="1"/>
</dbReference>
<sequence length="150" mass="17110">MPDDQLQKHLDAGRYGTPQVNPDEQRKYLGTFRERCYLSMTIAQMKDKDNQGKLLTELKKTPDSHILLNGQIAESLQSAYIQLITKTKHPFTVVNAFAGDQPDNIGLLVVAQEAVNQPVIDIDEKYPDQKTPEQTSEKPGFFDRLFHHEE</sequence>
<dbReference type="AlphaFoldDB" id="A0AAW8TZJ2"/>
<feature type="region of interest" description="Disordered" evidence="1">
    <location>
        <begin position="1"/>
        <end position="23"/>
    </location>
</feature>
<gene>
    <name evidence="2" type="ORF">P7H43_07790</name>
</gene>
<comment type="caution">
    <text evidence="2">The sequence shown here is derived from an EMBL/GenBank/DDBJ whole genome shotgun (WGS) entry which is preliminary data.</text>
</comment>
<organism evidence="2 3">
    <name type="scientific">Enterococcus asini</name>
    <dbReference type="NCBI Taxonomy" id="57732"/>
    <lineage>
        <taxon>Bacteria</taxon>
        <taxon>Bacillati</taxon>
        <taxon>Bacillota</taxon>
        <taxon>Bacilli</taxon>
        <taxon>Lactobacillales</taxon>
        <taxon>Enterococcaceae</taxon>
        <taxon>Enterococcus</taxon>
    </lineage>
</organism>
<name>A0AAW8TZJ2_9ENTE</name>
<evidence type="ECO:0000313" key="2">
    <source>
        <dbReference type="EMBL" id="MDT2810382.1"/>
    </source>
</evidence>
<dbReference type="Gene3D" id="3.30.1330.30">
    <property type="match status" value="1"/>
</dbReference>
<reference evidence="2" key="1">
    <citation type="submission" date="2023-03" db="EMBL/GenBank/DDBJ databases">
        <authorList>
            <person name="Shen W."/>
            <person name="Cai J."/>
        </authorList>
    </citation>
    <scope>NUCLEOTIDE SEQUENCE</scope>
    <source>
        <strain evidence="2">B226-2</strain>
    </source>
</reference>
<dbReference type="PIRSF" id="PIRSF034303">
    <property type="entry name" value="DUF1694"/>
    <property type="match status" value="1"/>
</dbReference>
<dbReference type="RefSeq" id="WP_010754711.1">
    <property type="nucleotide sequence ID" value="NZ_CABJBY010000001.1"/>
</dbReference>
<feature type="region of interest" description="Disordered" evidence="1">
    <location>
        <begin position="125"/>
        <end position="150"/>
    </location>
</feature>
<evidence type="ECO:0000256" key="1">
    <source>
        <dbReference type="SAM" id="MobiDB-lite"/>
    </source>
</evidence>
<evidence type="ECO:0000313" key="3">
    <source>
        <dbReference type="Proteomes" id="UP001256711"/>
    </source>
</evidence>
<dbReference type="EMBL" id="JARQBJ010000003">
    <property type="protein sequence ID" value="MDT2810382.1"/>
    <property type="molecule type" value="Genomic_DNA"/>
</dbReference>
<protein>
    <submittedName>
        <fullName evidence="2">YueI family protein</fullName>
    </submittedName>
</protein>
<proteinExistence type="predicted"/>
<dbReference type="InterPro" id="IPR029064">
    <property type="entry name" value="Ribosomal_eL30-like_sf"/>
</dbReference>
<dbReference type="InterPro" id="IPR012543">
    <property type="entry name" value="DUF1694"/>
</dbReference>
<feature type="compositionally biased region" description="Basic and acidic residues" evidence="1">
    <location>
        <begin position="140"/>
        <end position="150"/>
    </location>
</feature>
<dbReference type="GeneID" id="78364704"/>
<dbReference type="Proteomes" id="UP001256711">
    <property type="component" value="Unassembled WGS sequence"/>
</dbReference>
<dbReference type="SUPFAM" id="SSF160515">
    <property type="entry name" value="YueI-like"/>
    <property type="match status" value="1"/>
</dbReference>
<feature type="compositionally biased region" description="Basic and acidic residues" evidence="1">
    <location>
        <begin position="1"/>
        <end position="12"/>
    </location>
</feature>
<accession>A0AAW8TZJ2</accession>